<proteinExistence type="predicted"/>
<keyword evidence="4" id="KW-1185">Reference proteome</keyword>
<dbReference type="GO" id="GO:0015888">
    <property type="term" value="P:thiamine transport"/>
    <property type="evidence" value="ECO:0007669"/>
    <property type="project" value="TreeGrafter"/>
</dbReference>
<dbReference type="SUPFAM" id="SSF53850">
    <property type="entry name" value="Periplasmic binding protein-like II"/>
    <property type="match status" value="1"/>
</dbReference>
<dbReference type="GO" id="GO:0030976">
    <property type="term" value="F:thiamine pyrophosphate binding"/>
    <property type="evidence" value="ECO:0007669"/>
    <property type="project" value="TreeGrafter"/>
</dbReference>
<accession>A0A7X2H2D3</accession>
<organism evidence="3 4">
    <name type="scientific">Paenibacillus monticola</name>
    <dbReference type="NCBI Taxonomy" id="2666075"/>
    <lineage>
        <taxon>Bacteria</taxon>
        <taxon>Bacillati</taxon>
        <taxon>Bacillota</taxon>
        <taxon>Bacilli</taxon>
        <taxon>Bacillales</taxon>
        <taxon>Paenibacillaceae</taxon>
        <taxon>Paenibacillus</taxon>
    </lineage>
</organism>
<dbReference type="Gene3D" id="3.40.190.10">
    <property type="entry name" value="Periplasmic binding protein-like II"/>
    <property type="match status" value="2"/>
</dbReference>
<dbReference type="AlphaFoldDB" id="A0A7X2H2D3"/>
<dbReference type="Proteomes" id="UP000463051">
    <property type="component" value="Unassembled WGS sequence"/>
</dbReference>
<dbReference type="PANTHER" id="PTHR30006:SF2">
    <property type="entry name" value="ABC TRANSPORTER SUBSTRATE-BINDING PROTEIN"/>
    <property type="match status" value="1"/>
</dbReference>
<reference evidence="3 4" key="1">
    <citation type="submission" date="2019-11" db="EMBL/GenBank/DDBJ databases">
        <title>Paenibacillus monticola sp. nov., a novel PGPR strain isolated from mountain sample in China.</title>
        <authorList>
            <person name="Zhao Q."/>
            <person name="Li H.-P."/>
            <person name="Zhang J.-L."/>
        </authorList>
    </citation>
    <scope>NUCLEOTIDE SEQUENCE [LARGE SCALE GENOMIC DNA]</scope>
    <source>
        <strain evidence="3 4">LC-T2</strain>
    </source>
</reference>
<evidence type="ECO:0000256" key="2">
    <source>
        <dbReference type="SAM" id="SignalP"/>
    </source>
</evidence>
<comment type="caution">
    <text evidence="3">The sequence shown here is derived from an EMBL/GenBank/DDBJ whole genome shotgun (WGS) entry which is preliminary data.</text>
</comment>
<name>A0A7X2H2D3_9BACL</name>
<dbReference type="EMBL" id="WJXB01000002">
    <property type="protein sequence ID" value="MRN52291.1"/>
    <property type="molecule type" value="Genomic_DNA"/>
</dbReference>
<feature type="chain" id="PRO_5039298306" evidence="2">
    <location>
        <begin position="21"/>
        <end position="367"/>
    </location>
</feature>
<sequence>MKLKRILLPLLGIALASSLAACGNNASTTNAADPVNSTNSAKPTNSAKSPLVIYTNSASDGRGDWLKEKAKEQGFELQIVEGGGGDIANRLIAEKNKPVADVIYGLSTMNYEEFKAQDMLEQYKPAWADEVSDGLSDKDDYFHALVKQAILMIYNSTMYDENTAPKDWPDLWNDEQFHNKYDAPRTGDLGGGTVQATLAGILVRYQDPNGEYGISQEGWDAMKNYLKFGFYKAEGEDFYANLASEKTPLGPMFSSGIASREQQYGVKAGIVKPEIGVPFIVEQAAIVKGTKNLDSAKAFVDWFGSAEVQTEWSKQFSSMPANNKALENAAQDIKDLEASVKQQDIDWAFVNKNINNWVEKIQLELLP</sequence>
<feature type="signal peptide" evidence="2">
    <location>
        <begin position="1"/>
        <end position="20"/>
    </location>
</feature>
<evidence type="ECO:0000313" key="4">
    <source>
        <dbReference type="Proteomes" id="UP000463051"/>
    </source>
</evidence>
<dbReference type="PANTHER" id="PTHR30006">
    <property type="entry name" value="THIAMINE-BINDING PERIPLASMIC PROTEIN-RELATED"/>
    <property type="match status" value="1"/>
</dbReference>
<evidence type="ECO:0000313" key="3">
    <source>
        <dbReference type="EMBL" id="MRN52291.1"/>
    </source>
</evidence>
<dbReference type="GO" id="GO:0030975">
    <property type="term" value="F:thiamine binding"/>
    <property type="evidence" value="ECO:0007669"/>
    <property type="project" value="TreeGrafter"/>
</dbReference>
<dbReference type="GO" id="GO:0030288">
    <property type="term" value="C:outer membrane-bounded periplasmic space"/>
    <property type="evidence" value="ECO:0007669"/>
    <property type="project" value="TreeGrafter"/>
</dbReference>
<gene>
    <name evidence="3" type="ORF">GJB61_04700</name>
</gene>
<dbReference type="PROSITE" id="PS51257">
    <property type="entry name" value="PROKAR_LIPOPROTEIN"/>
    <property type="match status" value="1"/>
</dbReference>
<protein>
    <submittedName>
        <fullName evidence="3">Extracellular solute-binding protein</fullName>
    </submittedName>
</protein>
<keyword evidence="1 2" id="KW-0732">Signal</keyword>
<dbReference type="Pfam" id="PF13343">
    <property type="entry name" value="SBP_bac_6"/>
    <property type="match status" value="1"/>
</dbReference>
<evidence type="ECO:0000256" key="1">
    <source>
        <dbReference type="ARBA" id="ARBA00022729"/>
    </source>
</evidence>